<dbReference type="PROSITE" id="PS51746">
    <property type="entry name" value="PPM_2"/>
    <property type="match status" value="1"/>
</dbReference>
<organism evidence="2 3">
    <name type="scientific">Dipteronia dyeriana</name>
    <dbReference type="NCBI Taxonomy" id="168575"/>
    <lineage>
        <taxon>Eukaryota</taxon>
        <taxon>Viridiplantae</taxon>
        <taxon>Streptophyta</taxon>
        <taxon>Embryophyta</taxon>
        <taxon>Tracheophyta</taxon>
        <taxon>Spermatophyta</taxon>
        <taxon>Magnoliopsida</taxon>
        <taxon>eudicotyledons</taxon>
        <taxon>Gunneridae</taxon>
        <taxon>Pentapetalae</taxon>
        <taxon>rosids</taxon>
        <taxon>malvids</taxon>
        <taxon>Sapindales</taxon>
        <taxon>Sapindaceae</taxon>
        <taxon>Hippocastanoideae</taxon>
        <taxon>Acereae</taxon>
        <taxon>Dipteronia</taxon>
    </lineage>
</organism>
<evidence type="ECO:0000259" key="1">
    <source>
        <dbReference type="PROSITE" id="PS51746"/>
    </source>
</evidence>
<protein>
    <recommendedName>
        <fullName evidence="1">PPM-type phosphatase domain-containing protein</fullName>
    </recommendedName>
</protein>
<keyword evidence="3" id="KW-1185">Reference proteome</keyword>
<name>A0AAD9TZX5_9ROSI</name>
<dbReference type="SUPFAM" id="SSF81606">
    <property type="entry name" value="PP2C-like"/>
    <property type="match status" value="1"/>
</dbReference>
<sequence length="136" mass="15022">MTSVGMDADVGLDRNIDIWRQPCLKTYASIDQELKQNTKIDSFRSGTAALTIVKQREKLIVANVGDSRAVIATLSDDGSLVPLQLTIDFLVWEVISNQLRSSGDCIFNTRQGKFDEKAGGMCGSCMEIQEKRHCHG</sequence>
<dbReference type="AlphaFoldDB" id="A0AAD9TZX5"/>
<proteinExistence type="predicted"/>
<gene>
    <name evidence="2" type="ORF">Ddye_020545</name>
</gene>
<dbReference type="Pfam" id="PF00481">
    <property type="entry name" value="PP2C"/>
    <property type="match status" value="1"/>
</dbReference>
<accession>A0AAD9TZX5</accession>
<evidence type="ECO:0000313" key="3">
    <source>
        <dbReference type="Proteomes" id="UP001280121"/>
    </source>
</evidence>
<feature type="domain" description="PPM-type phosphatase" evidence="1">
    <location>
        <begin position="1"/>
        <end position="136"/>
    </location>
</feature>
<comment type="caution">
    <text evidence="2">The sequence shown here is derived from an EMBL/GenBank/DDBJ whole genome shotgun (WGS) entry which is preliminary data.</text>
</comment>
<dbReference type="EMBL" id="JANJYI010000006">
    <property type="protein sequence ID" value="KAK2645350.1"/>
    <property type="molecule type" value="Genomic_DNA"/>
</dbReference>
<reference evidence="2" key="1">
    <citation type="journal article" date="2023" name="Plant J.">
        <title>Genome sequences and population genomics provide insights into the demographic history, inbreeding, and mutation load of two 'living fossil' tree species of Dipteronia.</title>
        <authorList>
            <person name="Feng Y."/>
            <person name="Comes H.P."/>
            <person name="Chen J."/>
            <person name="Zhu S."/>
            <person name="Lu R."/>
            <person name="Zhang X."/>
            <person name="Li P."/>
            <person name="Qiu J."/>
            <person name="Olsen K.M."/>
            <person name="Qiu Y."/>
        </authorList>
    </citation>
    <scope>NUCLEOTIDE SEQUENCE</scope>
    <source>
        <strain evidence="2">KIB01</strain>
    </source>
</reference>
<dbReference type="InterPro" id="IPR001932">
    <property type="entry name" value="PPM-type_phosphatase-like_dom"/>
</dbReference>
<dbReference type="Proteomes" id="UP001280121">
    <property type="component" value="Unassembled WGS sequence"/>
</dbReference>
<evidence type="ECO:0000313" key="2">
    <source>
        <dbReference type="EMBL" id="KAK2645350.1"/>
    </source>
</evidence>
<dbReference type="InterPro" id="IPR036457">
    <property type="entry name" value="PPM-type-like_dom_sf"/>
</dbReference>
<dbReference type="Gene3D" id="3.60.40.10">
    <property type="entry name" value="PPM-type phosphatase domain"/>
    <property type="match status" value="1"/>
</dbReference>